<protein>
    <recommendedName>
        <fullName evidence="1">F-box domain-containing protein</fullName>
    </recommendedName>
</protein>
<dbReference type="Proteomes" id="UP000623467">
    <property type="component" value="Unassembled WGS sequence"/>
</dbReference>
<organism evidence="2 3">
    <name type="scientific">Mycena sanguinolenta</name>
    <dbReference type="NCBI Taxonomy" id="230812"/>
    <lineage>
        <taxon>Eukaryota</taxon>
        <taxon>Fungi</taxon>
        <taxon>Dikarya</taxon>
        <taxon>Basidiomycota</taxon>
        <taxon>Agaricomycotina</taxon>
        <taxon>Agaricomycetes</taxon>
        <taxon>Agaricomycetidae</taxon>
        <taxon>Agaricales</taxon>
        <taxon>Marasmiineae</taxon>
        <taxon>Mycenaceae</taxon>
        <taxon>Mycena</taxon>
    </lineage>
</organism>
<evidence type="ECO:0000313" key="2">
    <source>
        <dbReference type="EMBL" id="KAF7351701.1"/>
    </source>
</evidence>
<evidence type="ECO:0000313" key="3">
    <source>
        <dbReference type="Proteomes" id="UP000623467"/>
    </source>
</evidence>
<dbReference type="SUPFAM" id="SSF81383">
    <property type="entry name" value="F-box domain"/>
    <property type="match status" value="1"/>
</dbReference>
<name>A0A8H7CXL7_9AGAR</name>
<comment type="caution">
    <text evidence="2">The sequence shown here is derived from an EMBL/GenBank/DDBJ whole genome shotgun (WGS) entry which is preliminary data.</text>
</comment>
<proteinExistence type="predicted"/>
<dbReference type="PROSITE" id="PS50181">
    <property type="entry name" value="FBOX"/>
    <property type="match status" value="1"/>
</dbReference>
<dbReference type="InterPro" id="IPR036047">
    <property type="entry name" value="F-box-like_dom_sf"/>
</dbReference>
<dbReference type="OrthoDB" id="3232239at2759"/>
<evidence type="ECO:0000259" key="1">
    <source>
        <dbReference type="PROSITE" id="PS50181"/>
    </source>
</evidence>
<dbReference type="InterPro" id="IPR001810">
    <property type="entry name" value="F-box_dom"/>
</dbReference>
<feature type="domain" description="F-box" evidence="1">
    <location>
        <begin position="9"/>
        <end position="54"/>
    </location>
</feature>
<reference evidence="2" key="1">
    <citation type="submission" date="2020-05" db="EMBL/GenBank/DDBJ databases">
        <title>Mycena genomes resolve the evolution of fungal bioluminescence.</title>
        <authorList>
            <person name="Tsai I.J."/>
        </authorList>
    </citation>
    <scope>NUCLEOTIDE SEQUENCE</scope>
    <source>
        <strain evidence="2">160909Yilan</strain>
    </source>
</reference>
<gene>
    <name evidence="2" type="ORF">MSAN_01603200</name>
</gene>
<dbReference type="AlphaFoldDB" id="A0A8H7CXL7"/>
<dbReference type="EMBL" id="JACAZH010000013">
    <property type="protein sequence ID" value="KAF7351701.1"/>
    <property type="molecule type" value="Genomic_DNA"/>
</dbReference>
<dbReference type="Pfam" id="PF12937">
    <property type="entry name" value="F-box-like"/>
    <property type="match status" value="1"/>
</dbReference>
<sequence>MVLTRAAAKSILRWLPNELLTAVMCHLFRADLVALCRTSRLLRNLATPLLYRSVYLSNNVRIQHFVRTMTQSSTSSLSIHVRRFLIADEDENLRLTPTLVESITSICSKFIFLELLDLFLVEPIEFTDLLRDAHFPRLTTFQYTVQSSTASLIPAFLNRHPTIIDLGLTRSERFDEMDPINLPNLKNYEGPSSFVRAFGPETCSIDSAVLLWYPDDSDIEAPLLHLGSLSSLSSISAVSVSNSFQPTAVMGSLVRHLPNLRIIKFRTLTHGAGPISREDALEIATHLEKMSFLVSLEITGDDDDSTVRNDVSRDDETVRLWGGACKTLSTITLNAGSWMSEPGSGYWRVPEVSVDQRYKSSPNGSRASMASSPPLPLDLLRPILSHITENQHLLALCRVSKTFSHEAQPLLFIDVTLASCFVAAFCRALVLFPTRALLVQRLAIQLANDFPEARMTALGRMLRSLENLRELEITPPQPAAWTDVLVRTRESMLQPWAHVDAAYVLLGCPFRLRLFSSGFRMSHPAFLGFLNVQDQLEELRSFDTTAEVLTLPARMLPQLRKFNSALPRLQFEEADRVLRAHVLQQERMDVMIQIGTDYRFSRVH</sequence>
<accession>A0A8H7CXL7</accession>
<keyword evidence="3" id="KW-1185">Reference proteome</keyword>